<comment type="similarity">
    <text evidence="2 4">Belongs to the TPP enzyme family.</text>
</comment>
<dbReference type="InterPro" id="IPR029061">
    <property type="entry name" value="THDP-binding"/>
</dbReference>
<feature type="domain" description="Thiamine pyrophosphate enzyme TPP-binding" evidence="6">
    <location>
        <begin position="399"/>
        <end position="545"/>
    </location>
</feature>
<dbReference type="EMBL" id="JAVIIQ010000007">
    <property type="protein sequence ID" value="MDX8533280.1"/>
    <property type="molecule type" value="Genomic_DNA"/>
</dbReference>
<evidence type="ECO:0000256" key="2">
    <source>
        <dbReference type="ARBA" id="ARBA00007812"/>
    </source>
</evidence>
<feature type="domain" description="Thiamine pyrophosphate enzyme N-terminal TPP-binding" evidence="7">
    <location>
        <begin position="1"/>
        <end position="113"/>
    </location>
</feature>
<dbReference type="PANTHER" id="PTHR18968:SF13">
    <property type="entry name" value="ACETOLACTATE SYNTHASE CATALYTIC SUBUNIT, MITOCHONDRIAL"/>
    <property type="match status" value="1"/>
</dbReference>
<dbReference type="Gene3D" id="3.40.50.970">
    <property type="match status" value="2"/>
</dbReference>
<evidence type="ECO:0000256" key="4">
    <source>
        <dbReference type="RuleBase" id="RU362132"/>
    </source>
</evidence>
<comment type="caution">
    <text evidence="8">The sequence shown here is derived from an EMBL/GenBank/DDBJ whole genome shotgun (WGS) entry which is preliminary data.</text>
</comment>
<protein>
    <submittedName>
        <fullName evidence="8">Thiamine pyrophosphate-binding protein</fullName>
    </submittedName>
</protein>
<dbReference type="InterPro" id="IPR029035">
    <property type="entry name" value="DHS-like_NAD/FAD-binding_dom"/>
</dbReference>
<dbReference type="SUPFAM" id="SSF52467">
    <property type="entry name" value="DHS-like NAD/FAD-binding domain"/>
    <property type="match status" value="1"/>
</dbReference>
<evidence type="ECO:0000259" key="5">
    <source>
        <dbReference type="Pfam" id="PF00205"/>
    </source>
</evidence>
<feature type="domain" description="Thiamine pyrophosphate enzyme central" evidence="5">
    <location>
        <begin position="198"/>
        <end position="334"/>
    </location>
</feature>
<dbReference type="Pfam" id="PF02776">
    <property type="entry name" value="TPP_enzyme_N"/>
    <property type="match status" value="1"/>
</dbReference>
<evidence type="ECO:0000313" key="8">
    <source>
        <dbReference type="EMBL" id="MDX8533280.1"/>
    </source>
</evidence>
<sequence length="585" mass="63050">MRGADLLMEMLIAHDVDLVFGVPGDTNVPLYDALRQAQGKVRHVMVRDERTGGFMADCFSRLSGKPAVMEVPSGAGAMYALPAVAEANFSSLPMILITSDTPLKMEAQGVITELECAKLFEPVTKGSWQVKSARKIPEYVRRAFRVATTGRPGAVHLVLPEDVLGVEIDPTTVSLHADANCARFPAYPASPQMQDIVRLARMIGEAKKPLLIAGGGVNRGHAGALLREVVERFNVPVVNTITGQSALADDHSLAIGVIGDNGFHPHANRAVEDADLLVYLGCRMGSVVTVGWTFPTPRAERLLVQVDIDPVALGNNSDNALNICADVSAVLAALLALEAPGGSPHQAWIDQLNAWRGAFWQHVQPELTDDSVPLKPQRVVKALNAHLEKKPYSILSDPGTPTPHMTRLLRLSNPDSTFIIPRAFGGLGYALPAVVGAWLARPEIRPVGLFGDGSFAMSMGELETIVRLDVPALLIHFSNGCFGWIKALQRLHGHNATYSVDFKQLDAAAIAAAFGLRAWHVRTPDELESALGEAFAHDGPAFIDIEVESIADVAPPVMSWLRRLGRDPLDLKPEAGLRLADRAVH</sequence>
<dbReference type="InterPro" id="IPR012000">
    <property type="entry name" value="Thiamin_PyroP_enz_cen_dom"/>
</dbReference>
<comment type="cofactor">
    <cofactor evidence="1">
        <name>thiamine diphosphate</name>
        <dbReference type="ChEBI" id="CHEBI:58937"/>
    </cofactor>
</comment>
<name>A0ABU5A6E7_9HYPH</name>
<gene>
    <name evidence="8" type="ORF">RFM42_19980</name>
</gene>
<reference evidence="8 9" key="1">
    <citation type="submission" date="2023-08" db="EMBL/GenBank/DDBJ databases">
        <title>Implementing the SeqCode for naming new Mesorhizobium species isolated from Vachellia karroo root nodules.</title>
        <authorList>
            <person name="Van Lill M."/>
        </authorList>
    </citation>
    <scope>NUCLEOTIDE SEQUENCE [LARGE SCALE GENOMIC DNA]</scope>
    <source>
        <strain evidence="8 9">VK25D</strain>
    </source>
</reference>
<dbReference type="Pfam" id="PF02775">
    <property type="entry name" value="TPP_enzyme_C"/>
    <property type="match status" value="1"/>
</dbReference>
<evidence type="ECO:0000259" key="6">
    <source>
        <dbReference type="Pfam" id="PF02775"/>
    </source>
</evidence>
<keyword evidence="3 4" id="KW-0786">Thiamine pyrophosphate</keyword>
<proteinExistence type="inferred from homology"/>
<dbReference type="Pfam" id="PF00205">
    <property type="entry name" value="TPP_enzyme_M"/>
    <property type="match status" value="1"/>
</dbReference>
<keyword evidence="9" id="KW-1185">Reference proteome</keyword>
<dbReference type="InterPro" id="IPR012001">
    <property type="entry name" value="Thiamin_PyroP_enz_TPP-bd_dom"/>
</dbReference>
<organism evidence="8 9">
    <name type="scientific">Mesorhizobium vachelliae</name>
    <dbReference type="NCBI Taxonomy" id="3072309"/>
    <lineage>
        <taxon>Bacteria</taxon>
        <taxon>Pseudomonadati</taxon>
        <taxon>Pseudomonadota</taxon>
        <taxon>Alphaproteobacteria</taxon>
        <taxon>Hyphomicrobiales</taxon>
        <taxon>Phyllobacteriaceae</taxon>
        <taxon>Mesorhizobium</taxon>
    </lineage>
</organism>
<dbReference type="Gene3D" id="3.40.50.1220">
    <property type="entry name" value="TPP-binding domain"/>
    <property type="match status" value="1"/>
</dbReference>
<dbReference type="CDD" id="cd07035">
    <property type="entry name" value="TPP_PYR_POX_like"/>
    <property type="match status" value="1"/>
</dbReference>
<accession>A0ABU5A6E7</accession>
<dbReference type="PROSITE" id="PS00187">
    <property type="entry name" value="TPP_ENZYMES"/>
    <property type="match status" value="1"/>
</dbReference>
<dbReference type="RefSeq" id="WP_320250071.1">
    <property type="nucleotide sequence ID" value="NZ_JAVIIQ010000007.1"/>
</dbReference>
<dbReference type="Proteomes" id="UP001285154">
    <property type="component" value="Unassembled WGS sequence"/>
</dbReference>
<evidence type="ECO:0000259" key="7">
    <source>
        <dbReference type="Pfam" id="PF02776"/>
    </source>
</evidence>
<dbReference type="SUPFAM" id="SSF52518">
    <property type="entry name" value="Thiamin diphosphate-binding fold (THDP-binding)"/>
    <property type="match status" value="2"/>
</dbReference>
<dbReference type="InterPro" id="IPR011766">
    <property type="entry name" value="TPP_enzyme_TPP-bd"/>
</dbReference>
<dbReference type="InterPro" id="IPR045229">
    <property type="entry name" value="TPP_enz"/>
</dbReference>
<evidence type="ECO:0000313" key="9">
    <source>
        <dbReference type="Proteomes" id="UP001285154"/>
    </source>
</evidence>
<dbReference type="PANTHER" id="PTHR18968">
    <property type="entry name" value="THIAMINE PYROPHOSPHATE ENZYMES"/>
    <property type="match status" value="1"/>
</dbReference>
<evidence type="ECO:0000256" key="1">
    <source>
        <dbReference type="ARBA" id="ARBA00001964"/>
    </source>
</evidence>
<evidence type="ECO:0000256" key="3">
    <source>
        <dbReference type="ARBA" id="ARBA00023052"/>
    </source>
</evidence>
<dbReference type="CDD" id="cd00568">
    <property type="entry name" value="TPP_enzymes"/>
    <property type="match status" value="1"/>
</dbReference>
<dbReference type="InterPro" id="IPR000399">
    <property type="entry name" value="TPP-bd_CS"/>
</dbReference>